<dbReference type="Proteomes" id="UP000093199">
    <property type="component" value="Unassembled WGS sequence"/>
</dbReference>
<dbReference type="InterPro" id="IPR050404">
    <property type="entry name" value="Heme-degrading_MO"/>
</dbReference>
<gene>
    <name evidence="2" type="ORF">A6M13_11430</name>
</gene>
<dbReference type="RefSeq" id="WP_066543859.1">
    <property type="nucleotide sequence ID" value="NZ_MASJ01000004.1"/>
</dbReference>
<evidence type="ECO:0000259" key="1">
    <source>
        <dbReference type="PROSITE" id="PS51725"/>
    </source>
</evidence>
<dbReference type="STRING" id="33978.A6M13_11430"/>
<dbReference type="PANTHER" id="PTHR34474:SF2">
    <property type="entry name" value="SIGNAL TRANSDUCTION PROTEIN TRAP"/>
    <property type="match status" value="1"/>
</dbReference>
<keyword evidence="3" id="KW-1185">Reference proteome</keyword>
<reference evidence="2 3" key="1">
    <citation type="submission" date="2016-07" db="EMBL/GenBank/DDBJ databases">
        <title>Caryophanon tenue genome sequencing.</title>
        <authorList>
            <person name="Verma A."/>
            <person name="Pal Y."/>
            <person name="Krishnamurthi S."/>
        </authorList>
    </citation>
    <scope>NUCLEOTIDE SEQUENCE [LARGE SCALE GENOMIC DNA]</scope>
    <source>
        <strain evidence="2 3">DSM 14152</strain>
    </source>
</reference>
<dbReference type="PANTHER" id="PTHR34474">
    <property type="entry name" value="SIGNAL TRANSDUCTION PROTEIN TRAP"/>
    <property type="match status" value="1"/>
</dbReference>
<proteinExistence type="predicted"/>
<comment type="caution">
    <text evidence="2">The sequence shown here is derived from an EMBL/GenBank/DDBJ whole genome shotgun (WGS) entry which is preliminary data.</text>
</comment>
<dbReference type="InterPro" id="IPR011008">
    <property type="entry name" value="Dimeric_a/b-barrel"/>
</dbReference>
<evidence type="ECO:0000313" key="2">
    <source>
        <dbReference type="EMBL" id="OCS87234.1"/>
    </source>
</evidence>
<sequence length="171" mass="19786">MKMYMTSGTADFMETVRQKHKKHEIFIMHGEGNTLLLHESDKKSVFATPRNFEVIQSNGTLEQKGFFALHNVPVSDESRLLFEQRYMKQQALFEDASGLIAYRFLRPIKHETYILLTQWAGPASYERWQQTDSYTQLFGGESSTGIANTQILFMSKPYVTKYTAKPLEENV</sequence>
<dbReference type="OrthoDB" id="2352283at2"/>
<dbReference type="Gene3D" id="3.30.70.100">
    <property type="match status" value="1"/>
</dbReference>
<feature type="domain" description="ABM" evidence="1">
    <location>
        <begin position="66"/>
        <end position="153"/>
    </location>
</feature>
<evidence type="ECO:0000313" key="3">
    <source>
        <dbReference type="Proteomes" id="UP000093199"/>
    </source>
</evidence>
<dbReference type="PROSITE" id="PS51725">
    <property type="entry name" value="ABM"/>
    <property type="match status" value="1"/>
</dbReference>
<dbReference type="AlphaFoldDB" id="A0A1C0YJC2"/>
<protein>
    <recommendedName>
        <fullName evidence="1">ABM domain-containing protein</fullName>
    </recommendedName>
</protein>
<accession>A0A1C0YJC2</accession>
<dbReference type="EMBL" id="MASJ01000004">
    <property type="protein sequence ID" value="OCS87234.1"/>
    <property type="molecule type" value="Genomic_DNA"/>
</dbReference>
<dbReference type="InterPro" id="IPR007138">
    <property type="entry name" value="ABM_dom"/>
</dbReference>
<dbReference type="Pfam" id="PF03992">
    <property type="entry name" value="ABM"/>
    <property type="match status" value="1"/>
</dbReference>
<dbReference type="SUPFAM" id="SSF54909">
    <property type="entry name" value="Dimeric alpha+beta barrel"/>
    <property type="match status" value="1"/>
</dbReference>
<organism evidence="2 3">
    <name type="scientific">Caryophanon tenue</name>
    <dbReference type="NCBI Taxonomy" id="33978"/>
    <lineage>
        <taxon>Bacteria</taxon>
        <taxon>Bacillati</taxon>
        <taxon>Bacillota</taxon>
        <taxon>Bacilli</taxon>
        <taxon>Bacillales</taxon>
        <taxon>Caryophanaceae</taxon>
        <taxon>Caryophanon</taxon>
    </lineage>
</organism>
<name>A0A1C0YJC2_9BACL</name>